<dbReference type="EMBL" id="CAMGYJ010000007">
    <property type="protein sequence ID" value="CAI0452209.1"/>
    <property type="molecule type" value="Genomic_DNA"/>
</dbReference>
<dbReference type="PANTHER" id="PTHR48047">
    <property type="entry name" value="GLYCOSYLTRANSFERASE"/>
    <property type="match status" value="1"/>
</dbReference>
<proteinExistence type="inferred from homology"/>
<dbReference type="Gene3D" id="3.40.50.2000">
    <property type="entry name" value="Glycogen Phosphorylase B"/>
    <property type="match status" value="2"/>
</dbReference>
<comment type="similarity">
    <text evidence="2 6">Belongs to the UDP-glycosyltransferase family.</text>
</comment>
<evidence type="ECO:0000256" key="6">
    <source>
        <dbReference type="RuleBase" id="RU003718"/>
    </source>
</evidence>
<gene>
    <name evidence="8" type="ORF">LITE_LOCUS31140</name>
</gene>
<evidence type="ECO:0000313" key="8">
    <source>
        <dbReference type="EMBL" id="CAI0452209.1"/>
    </source>
</evidence>
<comment type="pathway">
    <text evidence="1">Pigment biosynthesis; anthocyanin biosynthesis.</text>
</comment>
<accession>A0AAV0N1A7</accession>
<evidence type="ECO:0000256" key="7">
    <source>
        <dbReference type="RuleBase" id="RU362057"/>
    </source>
</evidence>
<evidence type="ECO:0000256" key="4">
    <source>
        <dbReference type="ARBA" id="ARBA00022679"/>
    </source>
</evidence>
<evidence type="ECO:0000256" key="1">
    <source>
        <dbReference type="ARBA" id="ARBA00004935"/>
    </source>
</evidence>
<dbReference type="PANTHER" id="PTHR48047:SF107">
    <property type="entry name" value="UDP-GLYCOSYLTRANSFERASE 92A1-LIKE"/>
    <property type="match status" value="1"/>
</dbReference>
<dbReference type="InterPro" id="IPR035595">
    <property type="entry name" value="UDP_glycos_trans_CS"/>
</dbReference>
<evidence type="ECO:0000313" key="9">
    <source>
        <dbReference type="Proteomes" id="UP001154282"/>
    </source>
</evidence>
<protein>
    <recommendedName>
        <fullName evidence="7">Glycosyltransferase</fullName>
        <ecNumber evidence="7">2.4.1.-</ecNumber>
    </recommendedName>
</protein>
<dbReference type="FunFam" id="3.40.50.2000:FF:000056">
    <property type="entry name" value="Glycosyltransferase"/>
    <property type="match status" value="1"/>
</dbReference>
<dbReference type="PROSITE" id="PS00375">
    <property type="entry name" value="UDPGT"/>
    <property type="match status" value="1"/>
</dbReference>
<evidence type="ECO:0000256" key="3">
    <source>
        <dbReference type="ARBA" id="ARBA00022676"/>
    </source>
</evidence>
<dbReference type="EC" id="2.4.1.-" evidence="7"/>
<keyword evidence="9" id="KW-1185">Reference proteome</keyword>
<sequence length="442" mass="48832">MTQGHLIPFLSLARQIIRRRATATVTIATTPINLDSLRRSLSDEPTSNIRIAELPFPADLLTETATSTPESRLNLYRASLDLESPVRDLLRRSTPPPRCLISDVFFGWATATSESLGIRNFTFTTCGANGSLGYMSVWMNLPHRKQRIADSDGEEYFSIPGFPENYRFKMSQLPQIFRDADGEDPWSEFFRPQIAGSMESAGWLCNTVEEFEGSGLELLRRYVNRPVWAVGPLVPPVVNGPNETSKLCREWLQAHGPGTVLYICSGSQNSPTPSQMIQLATALEQISVPFVWAGRGFEEGFAGRVSESGKGILIHEWAPQMEILSHASTGAFLSHCGWNSVLESLSEGVPIVAWPLAAEQGFNAKMLVEEMRVAVEMEGFETAEVKRAVEKAMGVEMRRKAAAVAEDLRTAVRDDDGEGEKGSSVRGINEFLDMVLGKNNCR</sequence>
<evidence type="ECO:0000256" key="2">
    <source>
        <dbReference type="ARBA" id="ARBA00009995"/>
    </source>
</evidence>
<dbReference type="CDD" id="cd03784">
    <property type="entry name" value="GT1_Gtf-like"/>
    <property type="match status" value="1"/>
</dbReference>
<comment type="catalytic activity">
    <reaction evidence="5">
        <text>an anthocyanidin + UDP-alpha-D-glucose + H(+) = an anthocyanidin 3-O-beta-D-glucoside + UDP</text>
        <dbReference type="Rhea" id="RHEA:20093"/>
        <dbReference type="ChEBI" id="CHEBI:15378"/>
        <dbReference type="ChEBI" id="CHEBI:16307"/>
        <dbReference type="ChEBI" id="CHEBI:58223"/>
        <dbReference type="ChEBI" id="CHEBI:58885"/>
        <dbReference type="ChEBI" id="CHEBI:143576"/>
        <dbReference type="EC" id="2.4.1.115"/>
    </reaction>
</comment>
<name>A0AAV0N1A7_9ROSI</name>
<keyword evidence="4 6" id="KW-0808">Transferase</keyword>
<dbReference type="SUPFAM" id="SSF53756">
    <property type="entry name" value="UDP-Glycosyltransferase/glycogen phosphorylase"/>
    <property type="match status" value="1"/>
</dbReference>
<keyword evidence="3 6" id="KW-0328">Glycosyltransferase</keyword>
<comment type="caution">
    <text evidence="8">The sequence shown here is derived from an EMBL/GenBank/DDBJ whole genome shotgun (WGS) entry which is preliminary data.</text>
</comment>
<dbReference type="Proteomes" id="UP001154282">
    <property type="component" value="Unassembled WGS sequence"/>
</dbReference>
<evidence type="ECO:0000256" key="5">
    <source>
        <dbReference type="ARBA" id="ARBA00047606"/>
    </source>
</evidence>
<reference evidence="8" key="1">
    <citation type="submission" date="2022-08" db="EMBL/GenBank/DDBJ databases">
        <authorList>
            <person name="Gutierrez-Valencia J."/>
        </authorList>
    </citation>
    <scope>NUCLEOTIDE SEQUENCE</scope>
</reference>
<dbReference type="Pfam" id="PF00201">
    <property type="entry name" value="UDPGT"/>
    <property type="match status" value="1"/>
</dbReference>
<dbReference type="InterPro" id="IPR002213">
    <property type="entry name" value="UDP_glucos_trans"/>
</dbReference>
<dbReference type="GO" id="GO:0047213">
    <property type="term" value="F:anthocyanidin 3-O-glucosyltransferase activity"/>
    <property type="evidence" value="ECO:0007669"/>
    <property type="project" value="UniProtKB-EC"/>
</dbReference>
<dbReference type="AlphaFoldDB" id="A0AAV0N1A7"/>
<organism evidence="8 9">
    <name type="scientific">Linum tenue</name>
    <dbReference type="NCBI Taxonomy" id="586396"/>
    <lineage>
        <taxon>Eukaryota</taxon>
        <taxon>Viridiplantae</taxon>
        <taxon>Streptophyta</taxon>
        <taxon>Embryophyta</taxon>
        <taxon>Tracheophyta</taxon>
        <taxon>Spermatophyta</taxon>
        <taxon>Magnoliopsida</taxon>
        <taxon>eudicotyledons</taxon>
        <taxon>Gunneridae</taxon>
        <taxon>Pentapetalae</taxon>
        <taxon>rosids</taxon>
        <taxon>fabids</taxon>
        <taxon>Malpighiales</taxon>
        <taxon>Linaceae</taxon>
        <taxon>Linum</taxon>
    </lineage>
</organism>